<reference evidence="10 11" key="1">
    <citation type="submission" date="2018-09" db="EMBL/GenBank/DDBJ databases">
        <title>Discovery and Ecogenomic Context for Candidatus Cryosericales, a Global Caldiserica Order Active in Thawing Permafrost.</title>
        <authorList>
            <person name="Martinez M.A."/>
            <person name="Woodcroft B.J."/>
            <person name="Ignacio Espinoza J.C."/>
            <person name="Zayed A."/>
            <person name="Singleton C.M."/>
            <person name="Boyd J."/>
            <person name="Li Y.-F."/>
            <person name="Purvine S."/>
            <person name="Maughan H."/>
            <person name="Hodgkins S.B."/>
            <person name="Anderson D."/>
            <person name="Sederholm M."/>
            <person name="Temperton B."/>
            <person name="Saleska S.R."/>
            <person name="Tyson G.W."/>
            <person name="Rich V.I."/>
        </authorList>
    </citation>
    <scope>NUCLEOTIDE SEQUENCE [LARGE SCALE GENOMIC DNA]</scope>
    <source>
        <strain evidence="10 11">SMC6</strain>
    </source>
</reference>
<proteinExistence type="inferred from homology"/>
<feature type="transmembrane region" description="Helical" evidence="9">
    <location>
        <begin position="104"/>
        <end position="125"/>
    </location>
</feature>
<evidence type="ECO:0000256" key="1">
    <source>
        <dbReference type="ARBA" id="ARBA00004651"/>
    </source>
</evidence>
<protein>
    <recommendedName>
        <fullName evidence="8">Riboflavin transporter</fullName>
    </recommendedName>
</protein>
<evidence type="ECO:0000313" key="11">
    <source>
        <dbReference type="Proteomes" id="UP000266260"/>
    </source>
</evidence>
<evidence type="ECO:0000256" key="2">
    <source>
        <dbReference type="ARBA" id="ARBA00005540"/>
    </source>
</evidence>
<evidence type="ECO:0000256" key="3">
    <source>
        <dbReference type="ARBA" id="ARBA00022448"/>
    </source>
</evidence>
<keyword evidence="11" id="KW-1185">Reference proteome</keyword>
<evidence type="ECO:0000256" key="4">
    <source>
        <dbReference type="ARBA" id="ARBA00022475"/>
    </source>
</evidence>
<keyword evidence="3 8" id="KW-0813">Transport</keyword>
<evidence type="ECO:0000313" key="10">
    <source>
        <dbReference type="EMBL" id="RIE07338.1"/>
    </source>
</evidence>
<gene>
    <name evidence="10" type="ORF">SMC6_06765</name>
</gene>
<keyword evidence="5 9" id="KW-0812">Transmembrane</keyword>
<keyword evidence="6 9" id="KW-1133">Transmembrane helix</keyword>
<comment type="caution">
    <text evidence="10">The sequence shown here is derived from an EMBL/GenBank/DDBJ whole genome shotgun (WGS) entry which is preliminary data.</text>
</comment>
<keyword evidence="7 8" id="KW-0472">Membrane</keyword>
<dbReference type="GO" id="GO:0032217">
    <property type="term" value="F:riboflavin transmembrane transporter activity"/>
    <property type="evidence" value="ECO:0007669"/>
    <property type="project" value="UniProtKB-UniRule"/>
</dbReference>
<feature type="transmembrane region" description="Helical" evidence="9">
    <location>
        <begin position="7"/>
        <end position="25"/>
    </location>
</feature>
<dbReference type="AlphaFoldDB" id="A0A398D428"/>
<dbReference type="EMBL" id="QXIT01000113">
    <property type="protein sequence ID" value="RIE07338.1"/>
    <property type="molecule type" value="Genomic_DNA"/>
</dbReference>
<dbReference type="RefSeq" id="WP_119175734.1">
    <property type="nucleotide sequence ID" value="NZ_QXIT01000113.1"/>
</dbReference>
<dbReference type="PIRSF" id="PIRSF037778">
    <property type="entry name" value="UCP037778_transp_RibU"/>
    <property type="match status" value="1"/>
</dbReference>
<dbReference type="Gene3D" id="1.10.1760.20">
    <property type="match status" value="1"/>
</dbReference>
<organism evidence="10 11">
    <name type="scientific">Candidatus Cryosericum odellii</name>
    <dbReference type="NCBI Taxonomy" id="2290917"/>
    <lineage>
        <taxon>Bacteria</taxon>
        <taxon>Pseudomonadati</taxon>
        <taxon>Caldisericota/Cryosericota group</taxon>
        <taxon>Candidatus Cryosericota</taxon>
        <taxon>Candidatus Cryosericia</taxon>
        <taxon>Candidatus Cryosericales</taxon>
        <taxon>Candidatus Cryosericaceae</taxon>
        <taxon>Candidatus Cryosericum</taxon>
    </lineage>
</organism>
<dbReference type="GO" id="GO:0005886">
    <property type="term" value="C:plasma membrane"/>
    <property type="evidence" value="ECO:0007669"/>
    <property type="project" value="UniProtKB-SubCell"/>
</dbReference>
<dbReference type="PANTHER" id="PTHR38438">
    <property type="entry name" value="RIBOFLAVIN TRANSPORTER RIBU"/>
    <property type="match status" value="1"/>
</dbReference>
<evidence type="ECO:0000256" key="6">
    <source>
        <dbReference type="ARBA" id="ARBA00022989"/>
    </source>
</evidence>
<dbReference type="InterPro" id="IPR025720">
    <property type="entry name" value="RibU"/>
</dbReference>
<comment type="subcellular location">
    <subcellularLocation>
        <location evidence="1">Cell membrane</location>
        <topology evidence="1">Multi-pass membrane protein</topology>
    </subcellularLocation>
</comment>
<dbReference type="Pfam" id="PF12822">
    <property type="entry name" value="ECF_trnsprt"/>
    <property type="match status" value="1"/>
</dbReference>
<name>A0A398D428_9BACT</name>
<evidence type="ECO:0000256" key="7">
    <source>
        <dbReference type="ARBA" id="ARBA00023136"/>
    </source>
</evidence>
<comment type="similarity">
    <text evidence="2 8">Belongs to the prokaryotic riboflavin transporter (P-RFT) (TC 2.A.87) family.</text>
</comment>
<dbReference type="Proteomes" id="UP000266260">
    <property type="component" value="Unassembled WGS sequence"/>
</dbReference>
<feature type="transmembrane region" description="Helical" evidence="9">
    <location>
        <begin position="45"/>
        <end position="71"/>
    </location>
</feature>
<accession>A0A398D428</accession>
<dbReference type="PANTHER" id="PTHR38438:SF1">
    <property type="entry name" value="RIBOFLAVIN TRANSPORTER RIBU"/>
    <property type="match status" value="1"/>
</dbReference>
<comment type="function">
    <text evidence="8">Probably a riboflavin-binding protein that interacts with the energy-coupling factor (ECF) ABC-transporter complex.</text>
</comment>
<dbReference type="InterPro" id="IPR024529">
    <property type="entry name" value="ECF_trnsprt_substrate-spec"/>
</dbReference>
<keyword evidence="4 8" id="KW-1003">Cell membrane</keyword>
<feature type="transmembrane region" description="Helical" evidence="9">
    <location>
        <begin position="78"/>
        <end position="98"/>
    </location>
</feature>
<evidence type="ECO:0000256" key="8">
    <source>
        <dbReference type="PIRNR" id="PIRNR037778"/>
    </source>
</evidence>
<evidence type="ECO:0000256" key="5">
    <source>
        <dbReference type="ARBA" id="ARBA00022692"/>
    </source>
</evidence>
<sequence length="181" mass="19179">MESKKLRVLALTGMLAAVGYVLQLFEFPLLPAAPFLKFDFGDVAVFIAGSAMGPGAAILTGVVKGILWALIGRGADGWIGAGMNTITVIAFALPVAFLARSRKIWVKVVAAGLGVVVMTVVMSGTNLIVDPWYFKMSIVAVKAIMVTAIIPFNLLRGLINAVASVGTMLALQRTTIFRGRR</sequence>
<evidence type="ECO:0000256" key="9">
    <source>
        <dbReference type="SAM" id="Phobius"/>
    </source>
</evidence>